<comment type="caution">
    <text evidence="2">The sequence shown here is derived from an EMBL/GenBank/DDBJ whole genome shotgun (WGS) entry which is preliminary data.</text>
</comment>
<sequence length="270" mass="30510">MLEVTPGPPGKLCSSIWDHLVNITQDGNKTVIITTHYIEETRQAGMIGLMRGGRFLAEESPEQLMAHHMCDTLEDVFLKLSKMQNQKKRRRSSFMQEVMGPLPPESLFVPSTIRGRLLGMARIHMTSPRPQANPPPSTIPGGSRSFRVRSPRPCENLPEVDTMSEISGEYGDNTSISIKDMKFNVEMEVISNMPPEDDVPTNVVDPMQLTLSRMKALIWKNFLWMWRNVGILLYVERGVTKLFTEFGFQGDDVHLLAASPADHLVLPVHW</sequence>
<organism evidence="2 3">
    <name type="scientific">Timema podura</name>
    <name type="common">Walking stick</name>
    <dbReference type="NCBI Taxonomy" id="61482"/>
    <lineage>
        <taxon>Eukaryota</taxon>
        <taxon>Metazoa</taxon>
        <taxon>Ecdysozoa</taxon>
        <taxon>Arthropoda</taxon>
        <taxon>Hexapoda</taxon>
        <taxon>Insecta</taxon>
        <taxon>Pterygota</taxon>
        <taxon>Neoptera</taxon>
        <taxon>Polyneoptera</taxon>
        <taxon>Phasmatodea</taxon>
        <taxon>Timematodea</taxon>
        <taxon>Timematoidea</taxon>
        <taxon>Timematidae</taxon>
        <taxon>Timema</taxon>
    </lineage>
</organism>
<dbReference type="EMBL" id="CAJPIN010011747">
    <property type="protein sequence ID" value="CAG2060226.1"/>
    <property type="molecule type" value="Genomic_DNA"/>
</dbReference>
<dbReference type="Proteomes" id="UP001153148">
    <property type="component" value="Unassembled WGS sequence"/>
</dbReference>
<dbReference type="PANTHER" id="PTHR43038">
    <property type="entry name" value="ATP-BINDING CASSETTE, SUB-FAMILY H, MEMBER 1"/>
    <property type="match status" value="1"/>
</dbReference>
<dbReference type="SUPFAM" id="SSF52540">
    <property type="entry name" value="P-loop containing nucleoside triphosphate hydrolases"/>
    <property type="match status" value="1"/>
</dbReference>
<evidence type="ECO:0000313" key="3">
    <source>
        <dbReference type="Proteomes" id="UP001153148"/>
    </source>
</evidence>
<accession>A0ABN7P460</accession>
<evidence type="ECO:0000313" key="2">
    <source>
        <dbReference type="EMBL" id="CAG2060226.1"/>
    </source>
</evidence>
<name>A0ABN7P460_TIMPD</name>
<gene>
    <name evidence="2" type="ORF">TPAB3V08_LOCUS7184</name>
</gene>
<reference evidence="2" key="1">
    <citation type="submission" date="2021-03" db="EMBL/GenBank/DDBJ databases">
        <authorList>
            <person name="Tran Van P."/>
        </authorList>
    </citation>
    <scope>NUCLEOTIDE SEQUENCE</scope>
</reference>
<dbReference type="Gene3D" id="3.40.50.300">
    <property type="entry name" value="P-loop containing nucleotide triphosphate hydrolases"/>
    <property type="match status" value="1"/>
</dbReference>
<protein>
    <submittedName>
        <fullName evidence="2">Uncharacterized protein</fullName>
    </submittedName>
</protein>
<keyword evidence="3" id="KW-1185">Reference proteome</keyword>
<proteinExistence type="predicted"/>
<dbReference type="PANTHER" id="PTHR43038:SF3">
    <property type="entry name" value="ABC TRANSPORTER G FAMILY MEMBER 20 ISOFORM X1"/>
    <property type="match status" value="1"/>
</dbReference>
<dbReference type="InterPro" id="IPR027417">
    <property type="entry name" value="P-loop_NTPase"/>
</dbReference>
<evidence type="ECO:0000256" key="1">
    <source>
        <dbReference type="SAM" id="MobiDB-lite"/>
    </source>
</evidence>
<feature type="region of interest" description="Disordered" evidence="1">
    <location>
        <begin position="126"/>
        <end position="154"/>
    </location>
</feature>